<feature type="transmembrane region" description="Helical" evidence="2">
    <location>
        <begin position="114"/>
        <end position="138"/>
    </location>
</feature>
<evidence type="ECO:0000313" key="4">
    <source>
        <dbReference type="EMBL" id="KAF8431938.1"/>
    </source>
</evidence>
<dbReference type="InterPro" id="IPR045340">
    <property type="entry name" value="DUF6533"/>
</dbReference>
<gene>
    <name evidence="4" type="ORF">L210DRAFT_3633525</name>
</gene>
<reference evidence="4" key="1">
    <citation type="submission" date="2019-10" db="EMBL/GenBank/DDBJ databases">
        <authorList>
            <consortium name="DOE Joint Genome Institute"/>
            <person name="Kuo A."/>
            <person name="Miyauchi S."/>
            <person name="Kiss E."/>
            <person name="Drula E."/>
            <person name="Kohler A."/>
            <person name="Sanchez-Garcia M."/>
            <person name="Andreopoulos B."/>
            <person name="Barry K.W."/>
            <person name="Bonito G."/>
            <person name="Buee M."/>
            <person name="Carver A."/>
            <person name="Chen C."/>
            <person name="Cichocki N."/>
            <person name="Clum A."/>
            <person name="Culley D."/>
            <person name="Crous P.W."/>
            <person name="Fauchery L."/>
            <person name="Girlanda M."/>
            <person name="Hayes R."/>
            <person name="Keri Z."/>
            <person name="LaButti K."/>
            <person name="Lipzen A."/>
            <person name="Lombard V."/>
            <person name="Magnuson J."/>
            <person name="Maillard F."/>
            <person name="Morin E."/>
            <person name="Murat C."/>
            <person name="Nolan M."/>
            <person name="Ohm R."/>
            <person name="Pangilinan J."/>
            <person name="Pereira M."/>
            <person name="Perotto S."/>
            <person name="Peter M."/>
            <person name="Riley R."/>
            <person name="Sitrit Y."/>
            <person name="Stielow B."/>
            <person name="Szollosi G."/>
            <person name="Zifcakova L."/>
            <person name="Stursova M."/>
            <person name="Spatafora J.W."/>
            <person name="Tedersoo L."/>
            <person name="Vaario L.-M."/>
            <person name="Yamada A."/>
            <person name="Yan M."/>
            <person name="Wang P."/>
            <person name="Xu J."/>
            <person name="Bruns T."/>
            <person name="Baldrian P."/>
            <person name="Vilgalys R."/>
            <person name="Henrissat B."/>
            <person name="Grigoriev I.V."/>
            <person name="Hibbett D."/>
            <person name="Nagy L.G."/>
            <person name="Martin F.M."/>
        </authorList>
    </citation>
    <scope>NUCLEOTIDE SEQUENCE</scope>
    <source>
        <strain evidence="4">BED1</strain>
    </source>
</reference>
<feature type="compositionally biased region" description="Gly residues" evidence="1">
    <location>
        <begin position="278"/>
        <end position="287"/>
    </location>
</feature>
<dbReference type="Pfam" id="PF20151">
    <property type="entry name" value="DUF6533"/>
    <property type="match status" value="1"/>
</dbReference>
<keyword evidence="5" id="KW-1185">Reference proteome</keyword>
<feature type="domain" description="DUF6533" evidence="3">
    <location>
        <begin position="16"/>
        <end position="61"/>
    </location>
</feature>
<proteinExistence type="predicted"/>
<name>A0AAD4GAD7_BOLED</name>
<dbReference type="AlphaFoldDB" id="A0AAD4GAD7"/>
<feature type="transmembrane region" description="Helical" evidence="2">
    <location>
        <begin position="86"/>
        <end position="107"/>
    </location>
</feature>
<evidence type="ECO:0000256" key="2">
    <source>
        <dbReference type="SAM" id="Phobius"/>
    </source>
</evidence>
<organism evidence="4 5">
    <name type="scientific">Boletus edulis BED1</name>
    <dbReference type="NCBI Taxonomy" id="1328754"/>
    <lineage>
        <taxon>Eukaryota</taxon>
        <taxon>Fungi</taxon>
        <taxon>Dikarya</taxon>
        <taxon>Basidiomycota</taxon>
        <taxon>Agaricomycotina</taxon>
        <taxon>Agaricomycetes</taxon>
        <taxon>Agaricomycetidae</taxon>
        <taxon>Boletales</taxon>
        <taxon>Boletineae</taxon>
        <taxon>Boletaceae</taxon>
        <taxon>Boletoideae</taxon>
        <taxon>Boletus</taxon>
    </lineage>
</organism>
<evidence type="ECO:0000256" key="1">
    <source>
        <dbReference type="SAM" id="MobiDB-lite"/>
    </source>
</evidence>
<keyword evidence="2" id="KW-0812">Transmembrane</keyword>
<accession>A0AAD4GAD7</accession>
<feature type="region of interest" description="Disordered" evidence="1">
    <location>
        <begin position="250"/>
        <end position="287"/>
    </location>
</feature>
<evidence type="ECO:0000259" key="3">
    <source>
        <dbReference type="Pfam" id="PF20151"/>
    </source>
</evidence>
<feature type="transmembrane region" description="Helical" evidence="2">
    <location>
        <begin position="197"/>
        <end position="218"/>
    </location>
</feature>
<dbReference type="Proteomes" id="UP001194468">
    <property type="component" value="Unassembled WGS sequence"/>
</dbReference>
<reference evidence="4" key="2">
    <citation type="journal article" date="2020" name="Nat. Commun.">
        <title>Large-scale genome sequencing of mycorrhizal fungi provides insights into the early evolution of symbiotic traits.</title>
        <authorList>
            <person name="Miyauchi S."/>
            <person name="Kiss E."/>
            <person name="Kuo A."/>
            <person name="Drula E."/>
            <person name="Kohler A."/>
            <person name="Sanchez-Garcia M."/>
            <person name="Morin E."/>
            <person name="Andreopoulos B."/>
            <person name="Barry K.W."/>
            <person name="Bonito G."/>
            <person name="Buee M."/>
            <person name="Carver A."/>
            <person name="Chen C."/>
            <person name="Cichocki N."/>
            <person name="Clum A."/>
            <person name="Culley D."/>
            <person name="Crous P.W."/>
            <person name="Fauchery L."/>
            <person name="Girlanda M."/>
            <person name="Hayes R.D."/>
            <person name="Keri Z."/>
            <person name="LaButti K."/>
            <person name="Lipzen A."/>
            <person name="Lombard V."/>
            <person name="Magnuson J."/>
            <person name="Maillard F."/>
            <person name="Murat C."/>
            <person name="Nolan M."/>
            <person name="Ohm R.A."/>
            <person name="Pangilinan J."/>
            <person name="Pereira M.F."/>
            <person name="Perotto S."/>
            <person name="Peter M."/>
            <person name="Pfister S."/>
            <person name="Riley R."/>
            <person name="Sitrit Y."/>
            <person name="Stielow J.B."/>
            <person name="Szollosi G."/>
            <person name="Zifcakova L."/>
            <person name="Stursova M."/>
            <person name="Spatafora J.W."/>
            <person name="Tedersoo L."/>
            <person name="Vaario L.M."/>
            <person name="Yamada A."/>
            <person name="Yan M."/>
            <person name="Wang P."/>
            <person name="Xu J."/>
            <person name="Bruns T."/>
            <person name="Baldrian P."/>
            <person name="Vilgalys R."/>
            <person name="Dunand C."/>
            <person name="Henrissat B."/>
            <person name="Grigoriev I.V."/>
            <person name="Hibbett D."/>
            <person name="Nagy L.G."/>
            <person name="Martin F.M."/>
        </authorList>
    </citation>
    <scope>NUCLEOTIDE SEQUENCE</scope>
    <source>
        <strain evidence="4">BED1</strain>
    </source>
</reference>
<sequence>MSLTVSEVAGLQTSDYFNVGGMAILTYDYVITLEDEARWVWGRKWDVTRFVFTVSRYLPFVGAGLTGYAAFRSSSQPCPPSLEENIIHTVGIIAAEVLLVLRTYAFWQGNKRVLYGLVVYACVTIGAAVAINVMRTQLLPQGNTPPGCRLIASRNSTFVYLLILIFEIVILCLTAYKRFKSYRDMSAPIVHATYRDSMFYIVCIILVTFSNVILDGIFPSQFSDLLDIPQIALHSVLASRIIFNLRKSYHDPQESGTTDPAPLSRLVYMRPPGSESTGSGGPSGSRW</sequence>
<evidence type="ECO:0000313" key="5">
    <source>
        <dbReference type="Proteomes" id="UP001194468"/>
    </source>
</evidence>
<keyword evidence="2" id="KW-0472">Membrane</keyword>
<feature type="transmembrane region" description="Helical" evidence="2">
    <location>
        <begin position="50"/>
        <end position="71"/>
    </location>
</feature>
<comment type="caution">
    <text evidence="4">The sequence shown here is derived from an EMBL/GenBank/DDBJ whole genome shotgun (WGS) entry which is preliminary data.</text>
</comment>
<dbReference type="EMBL" id="WHUW01000045">
    <property type="protein sequence ID" value="KAF8431938.1"/>
    <property type="molecule type" value="Genomic_DNA"/>
</dbReference>
<feature type="transmembrane region" description="Helical" evidence="2">
    <location>
        <begin position="158"/>
        <end position="176"/>
    </location>
</feature>
<protein>
    <recommendedName>
        <fullName evidence="3">DUF6533 domain-containing protein</fullName>
    </recommendedName>
</protein>
<keyword evidence="2" id="KW-1133">Transmembrane helix</keyword>